<proteinExistence type="inferred from homology"/>
<evidence type="ECO:0000256" key="4">
    <source>
        <dbReference type="ARBA" id="ARBA00013194"/>
    </source>
</evidence>
<dbReference type="SUPFAM" id="SSF54534">
    <property type="entry name" value="FKBP-like"/>
    <property type="match status" value="1"/>
</dbReference>
<evidence type="ECO:0000256" key="1">
    <source>
        <dbReference type="ARBA" id="ARBA00000971"/>
    </source>
</evidence>
<dbReference type="InterPro" id="IPR044183">
    <property type="entry name" value="PNSL4/FKBP13-like"/>
</dbReference>
<comment type="subcellular location">
    <subcellularLocation>
        <location evidence="2">Plastid</location>
        <location evidence="2">Chloroplast thylakoid lumen</location>
    </subcellularLocation>
</comment>
<protein>
    <recommendedName>
        <fullName evidence="4 11">peptidylprolyl isomerase</fullName>
        <ecNumber evidence="4 11">5.2.1.8</ecNumber>
    </recommendedName>
</protein>
<comment type="caution">
    <text evidence="14">The sequence shown here is derived from an EMBL/GenBank/DDBJ whole genome shotgun (WGS) entry which is preliminary data.</text>
</comment>
<dbReference type="GO" id="GO:0003755">
    <property type="term" value="F:peptidyl-prolyl cis-trans isomerase activity"/>
    <property type="evidence" value="ECO:0007669"/>
    <property type="project" value="UniProtKB-KW"/>
</dbReference>
<sequence>MALSTISTLKLNPLILPKLATKPSNSLPPSPSLSPSASSFRCCSSPKPNPPTNTRRAFDMGIGLFAASVVGLTPFDAVATRIEYYATVSDPPCEFNFVKSGLGYCDVVAGYGEVAPFGELINVHYTARFADGIVFDSSYKRGRYLTMRIGIGKLIKGLDQGIAGGEGVPPMLVGGKRKLKIPPKLAYGPEAAGCFSGDCNIPGNATLVYDIHFVEVYKGNRAR</sequence>
<dbReference type="PANTHER" id="PTHR47833:SF1">
    <property type="entry name" value="PHOTOSYNTHETIC NDH SUBUNIT OF LUMENAL LOCATION 4, CHLOROPLASTIC"/>
    <property type="match status" value="1"/>
</dbReference>
<evidence type="ECO:0000313" key="14">
    <source>
        <dbReference type="EMBL" id="KAF7129481.1"/>
    </source>
</evidence>
<keyword evidence="10" id="KW-1015">Disulfide bond</keyword>
<feature type="region of interest" description="Disordered" evidence="12">
    <location>
        <begin position="23"/>
        <end position="49"/>
    </location>
</feature>
<dbReference type="InterPro" id="IPR001179">
    <property type="entry name" value="PPIase_FKBP_dom"/>
</dbReference>
<organism evidence="14 15">
    <name type="scientific">Rhododendron simsii</name>
    <name type="common">Sims's rhododendron</name>
    <dbReference type="NCBI Taxonomy" id="118357"/>
    <lineage>
        <taxon>Eukaryota</taxon>
        <taxon>Viridiplantae</taxon>
        <taxon>Streptophyta</taxon>
        <taxon>Embryophyta</taxon>
        <taxon>Tracheophyta</taxon>
        <taxon>Spermatophyta</taxon>
        <taxon>Magnoliopsida</taxon>
        <taxon>eudicotyledons</taxon>
        <taxon>Gunneridae</taxon>
        <taxon>Pentapetalae</taxon>
        <taxon>asterids</taxon>
        <taxon>Ericales</taxon>
        <taxon>Ericaceae</taxon>
        <taxon>Ericoideae</taxon>
        <taxon>Rhodoreae</taxon>
        <taxon>Rhododendron</taxon>
    </lineage>
</organism>
<keyword evidence="9 11" id="KW-0697">Rotamase</keyword>
<evidence type="ECO:0000256" key="8">
    <source>
        <dbReference type="ARBA" id="ARBA00023078"/>
    </source>
</evidence>
<evidence type="ECO:0000313" key="15">
    <source>
        <dbReference type="Proteomes" id="UP000626092"/>
    </source>
</evidence>
<dbReference type="AlphaFoldDB" id="A0A834LCW5"/>
<dbReference type="GO" id="GO:0009543">
    <property type="term" value="C:chloroplast thylakoid lumen"/>
    <property type="evidence" value="ECO:0007669"/>
    <property type="project" value="UniProtKB-SubCell"/>
</dbReference>
<evidence type="ECO:0000256" key="3">
    <source>
        <dbReference type="ARBA" id="ARBA00006577"/>
    </source>
</evidence>
<dbReference type="InterPro" id="IPR046357">
    <property type="entry name" value="PPIase_dom_sf"/>
</dbReference>
<evidence type="ECO:0000256" key="10">
    <source>
        <dbReference type="ARBA" id="ARBA00023157"/>
    </source>
</evidence>
<evidence type="ECO:0000256" key="6">
    <source>
        <dbReference type="ARBA" id="ARBA00022640"/>
    </source>
</evidence>
<dbReference type="EC" id="5.2.1.8" evidence="4 11"/>
<evidence type="ECO:0000256" key="2">
    <source>
        <dbReference type="ARBA" id="ARBA00004456"/>
    </source>
</evidence>
<evidence type="ECO:0000259" key="13">
    <source>
        <dbReference type="PROSITE" id="PS50059"/>
    </source>
</evidence>
<keyword evidence="6" id="KW-0934">Plastid</keyword>
<evidence type="ECO:0000256" key="12">
    <source>
        <dbReference type="SAM" id="MobiDB-lite"/>
    </source>
</evidence>
<dbReference type="PROSITE" id="PS50059">
    <property type="entry name" value="FKBP_PPIASE"/>
    <property type="match status" value="1"/>
</dbReference>
<comment type="similarity">
    <text evidence="3">Belongs to the FKBP-type PPIase family.</text>
</comment>
<evidence type="ECO:0000256" key="9">
    <source>
        <dbReference type="ARBA" id="ARBA00023110"/>
    </source>
</evidence>
<feature type="compositionally biased region" description="Low complexity" evidence="12">
    <location>
        <begin position="33"/>
        <end position="46"/>
    </location>
</feature>
<feature type="domain" description="PPIase FKBP-type" evidence="13">
    <location>
        <begin position="118"/>
        <end position="217"/>
    </location>
</feature>
<comment type="catalytic activity">
    <reaction evidence="1 11">
        <text>[protein]-peptidylproline (omega=180) = [protein]-peptidylproline (omega=0)</text>
        <dbReference type="Rhea" id="RHEA:16237"/>
        <dbReference type="Rhea" id="RHEA-COMP:10747"/>
        <dbReference type="Rhea" id="RHEA-COMP:10748"/>
        <dbReference type="ChEBI" id="CHEBI:83833"/>
        <dbReference type="ChEBI" id="CHEBI:83834"/>
        <dbReference type="EC" id="5.2.1.8"/>
    </reaction>
</comment>
<evidence type="ECO:0000256" key="5">
    <source>
        <dbReference type="ARBA" id="ARBA00022528"/>
    </source>
</evidence>
<gene>
    <name evidence="14" type="ORF">RHSIM_Rhsim10G0156600</name>
</gene>
<keyword evidence="15" id="KW-1185">Reference proteome</keyword>
<evidence type="ECO:0000256" key="7">
    <source>
        <dbReference type="ARBA" id="ARBA00022946"/>
    </source>
</evidence>
<reference evidence="14" key="1">
    <citation type="submission" date="2019-11" db="EMBL/GenBank/DDBJ databases">
        <authorList>
            <person name="Liu Y."/>
            <person name="Hou J."/>
            <person name="Li T.-Q."/>
            <person name="Guan C.-H."/>
            <person name="Wu X."/>
            <person name="Wu H.-Z."/>
            <person name="Ling F."/>
            <person name="Zhang R."/>
            <person name="Shi X.-G."/>
            <person name="Ren J.-P."/>
            <person name="Chen E.-F."/>
            <person name="Sun J.-M."/>
        </authorList>
    </citation>
    <scope>NUCLEOTIDE SEQUENCE</scope>
    <source>
        <strain evidence="14">Adult_tree_wgs_1</strain>
        <tissue evidence="14">Leaves</tissue>
    </source>
</reference>
<dbReference type="EMBL" id="WJXA01000010">
    <property type="protein sequence ID" value="KAF7129481.1"/>
    <property type="molecule type" value="Genomic_DNA"/>
</dbReference>
<dbReference type="Gene3D" id="3.10.50.40">
    <property type="match status" value="1"/>
</dbReference>
<keyword evidence="5" id="KW-0150">Chloroplast</keyword>
<accession>A0A834LCW5</accession>
<dbReference type="OrthoDB" id="1902587at2759"/>
<keyword evidence="7" id="KW-0809">Transit peptide</keyword>
<keyword evidence="8" id="KW-0793">Thylakoid</keyword>
<dbReference type="Proteomes" id="UP000626092">
    <property type="component" value="Unassembled WGS sequence"/>
</dbReference>
<evidence type="ECO:0000256" key="11">
    <source>
        <dbReference type="PROSITE-ProRule" id="PRU00277"/>
    </source>
</evidence>
<dbReference type="Pfam" id="PF00254">
    <property type="entry name" value="FKBP_C"/>
    <property type="match status" value="1"/>
</dbReference>
<dbReference type="FunFam" id="3.10.50.40:FF:000032">
    <property type="entry name" value="Peptidylprolyl isomerase"/>
    <property type="match status" value="1"/>
</dbReference>
<keyword evidence="11" id="KW-0413">Isomerase</keyword>
<name>A0A834LCW5_RHOSS</name>
<dbReference type="PANTHER" id="PTHR47833">
    <property type="entry name" value="PHOTOSYNTHETIC NDH SUBUNIT OF LUMENAL LOCATION 4, CHLOROPLASTIC"/>
    <property type="match status" value="1"/>
</dbReference>